<proteinExistence type="predicted"/>
<dbReference type="Proteomes" id="UP000664628">
    <property type="component" value="Unassembled WGS sequence"/>
</dbReference>
<dbReference type="SUPFAM" id="SSF51306">
    <property type="entry name" value="LexA/Signal peptidase"/>
    <property type="match status" value="1"/>
</dbReference>
<dbReference type="InterPro" id="IPR010982">
    <property type="entry name" value="Lambda_DNA-bd_dom_sf"/>
</dbReference>
<dbReference type="CDD" id="cd00093">
    <property type="entry name" value="HTH_XRE"/>
    <property type="match status" value="1"/>
</dbReference>
<dbReference type="RefSeq" id="WP_207327471.1">
    <property type="nucleotide sequence ID" value="NZ_JAFMYW010000001.1"/>
</dbReference>
<gene>
    <name evidence="5" type="ORF">J2I46_03155</name>
</gene>
<dbReference type="InterPro" id="IPR036286">
    <property type="entry name" value="LexA/Signal_pep-like_sf"/>
</dbReference>
<dbReference type="InterPro" id="IPR001387">
    <property type="entry name" value="Cro/C1-type_HTH"/>
</dbReference>
<dbReference type="InterPro" id="IPR039418">
    <property type="entry name" value="LexA-like"/>
</dbReference>
<name>A0ABS3JDN6_9BACT</name>
<reference evidence="5 6" key="1">
    <citation type="submission" date="2021-03" db="EMBL/GenBank/DDBJ databases">
        <title>Fibrella sp. HMF5405 genome sequencing and assembly.</title>
        <authorList>
            <person name="Kang H."/>
            <person name="Kim H."/>
            <person name="Bae S."/>
            <person name="Joh K."/>
        </authorList>
    </citation>
    <scope>NUCLEOTIDE SEQUENCE [LARGE SCALE GENOMIC DNA]</scope>
    <source>
        <strain evidence="5 6">HMF5405</strain>
    </source>
</reference>
<dbReference type="PANTHER" id="PTHR40661">
    <property type="match status" value="1"/>
</dbReference>
<sequence length="337" mass="38462">MTNIFSFPTNARWEVGPYLMPTRLEKSDVQKRVEQLIKTITNESQRDFAIMVGLGETLLSKLLSPGSTRHFNDDHLEKIERATNARLEWMKRGELPQFWTNSESIPDRSGKHEGKALKEWMDRAGIQQAELARRLEKGKSTVNQYFKSASLSAENKKVILQALGAKYDDVFGQAQDLSSAEIANEFRRIRPVSVEAMNRVMVMRIPVNARAGFGYQAFFGDNPKELEYVPISEDRLYPGIRPEDHGIIVVNGDSMEPLLQPGFEVLLYRMPPGTFPKPGKIVVVDFQDELIIKRLRSVDYVGETVVLRSDNGGDELKLSMGDIRQVYHVYDYYKSRL</sequence>
<comment type="caution">
    <text evidence="5">The sequence shown here is derived from an EMBL/GenBank/DDBJ whole genome shotgun (WGS) entry which is preliminary data.</text>
</comment>
<keyword evidence="6" id="KW-1185">Reference proteome</keyword>
<keyword evidence="2" id="KW-0238">DNA-binding</keyword>
<keyword evidence="1" id="KW-0805">Transcription regulation</keyword>
<protein>
    <submittedName>
        <fullName evidence="5">Helix-turn-helix transcriptional regulator</fullName>
    </submittedName>
</protein>
<evidence type="ECO:0000313" key="6">
    <source>
        <dbReference type="Proteomes" id="UP000664628"/>
    </source>
</evidence>
<evidence type="ECO:0000256" key="1">
    <source>
        <dbReference type="ARBA" id="ARBA00023015"/>
    </source>
</evidence>
<dbReference type="InterPro" id="IPR015927">
    <property type="entry name" value="Peptidase_S24_S26A/B/C"/>
</dbReference>
<evidence type="ECO:0000256" key="3">
    <source>
        <dbReference type="ARBA" id="ARBA00023163"/>
    </source>
</evidence>
<dbReference type="PROSITE" id="PS50943">
    <property type="entry name" value="HTH_CROC1"/>
    <property type="match status" value="1"/>
</dbReference>
<dbReference type="Gene3D" id="1.10.260.40">
    <property type="entry name" value="lambda repressor-like DNA-binding domains"/>
    <property type="match status" value="1"/>
</dbReference>
<dbReference type="EMBL" id="JAFMYW010000001">
    <property type="protein sequence ID" value="MBO0947563.1"/>
    <property type="molecule type" value="Genomic_DNA"/>
</dbReference>
<dbReference type="CDD" id="cd06529">
    <property type="entry name" value="S24_LexA-like"/>
    <property type="match status" value="1"/>
</dbReference>
<dbReference type="Pfam" id="PF00717">
    <property type="entry name" value="Peptidase_S24"/>
    <property type="match status" value="1"/>
</dbReference>
<dbReference type="SUPFAM" id="SSF47413">
    <property type="entry name" value="lambda repressor-like DNA-binding domains"/>
    <property type="match status" value="1"/>
</dbReference>
<evidence type="ECO:0000313" key="5">
    <source>
        <dbReference type="EMBL" id="MBO0947563.1"/>
    </source>
</evidence>
<keyword evidence="3" id="KW-0804">Transcription</keyword>
<dbReference type="Pfam" id="PF01381">
    <property type="entry name" value="HTH_3"/>
    <property type="match status" value="1"/>
</dbReference>
<dbReference type="Gene3D" id="2.10.109.10">
    <property type="entry name" value="Umud Fragment, subunit A"/>
    <property type="match status" value="1"/>
</dbReference>
<accession>A0ABS3JDN6</accession>
<dbReference type="SMART" id="SM00530">
    <property type="entry name" value="HTH_XRE"/>
    <property type="match status" value="2"/>
</dbReference>
<feature type="domain" description="HTH cro/C1-type" evidence="4">
    <location>
        <begin position="117"/>
        <end position="170"/>
    </location>
</feature>
<organism evidence="5 6">
    <name type="scientific">Fibrella forsythiae</name>
    <dbReference type="NCBI Taxonomy" id="2817061"/>
    <lineage>
        <taxon>Bacteria</taxon>
        <taxon>Pseudomonadati</taxon>
        <taxon>Bacteroidota</taxon>
        <taxon>Cytophagia</taxon>
        <taxon>Cytophagales</taxon>
        <taxon>Spirosomataceae</taxon>
        <taxon>Fibrella</taxon>
    </lineage>
</organism>
<evidence type="ECO:0000259" key="4">
    <source>
        <dbReference type="PROSITE" id="PS50943"/>
    </source>
</evidence>
<evidence type="ECO:0000256" key="2">
    <source>
        <dbReference type="ARBA" id="ARBA00023125"/>
    </source>
</evidence>
<dbReference type="PANTHER" id="PTHR40661:SF3">
    <property type="entry name" value="FELS-1 PROPHAGE TRANSCRIPTIONAL REGULATOR"/>
    <property type="match status" value="1"/>
</dbReference>